<gene>
    <name evidence="3" type="ORF">GCM10017667_38770</name>
</gene>
<reference evidence="3" key="2">
    <citation type="submission" date="2020-09" db="EMBL/GenBank/DDBJ databases">
        <authorList>
            <person name="Sun Q."/>
            <person name="Ohkuma M."/>
        </authorList>
    </citation>
    <scope>NUCLEOTIDE SEQUENCE</scope>
    <source>
        <strain evidence="3">JCM 4122</strain>
    </source>
</reference>
<organism evidence="3 4">
    <name type="scientific">Streptomyces filamentosus</name>
    <name type="common">Streptomyces roseosporus</name>
    <dbReference type="NCBI Taxonomy" id="67294"/>
    <lineage>
        <taxon>Bacteria</taxon>
        <taxon>Bacillati</taxon>
        <taxon>Actinomycetota</taxon>
        <taxon>Actinomycetes</taxon>
        <taxon>Kitasatosporales</taxon>
        <taxon>Streptomycetaceae</taxon>
        <taxon>Streptomyces</taxon>
    </lineage>
</organism>
<evidence type="ECO:0000313" key="4">
    <source>
        <dbReference type="Proteomes" id="UP000632849"/>
    </source>
</evidence>
<dbReference type="InterPro" id="IPR029050">
    <property type="entry name" value="Immunoprotect_excell_Ig-like"/>
</dbReference>
<keyword evidence="1" id="KW-0732">Signal</keyword>
<evidence type="ECO:0000313" key="3">
    <source>
        <dbReference type="EMBL" id="GHG04494.1"/>
    </source>
</evidence>
<comment type="caution">
    <text evidence="3">The sequence shown here is derived from an EMBL/GenBank/DDBJ whole genome shotgun (WGS) entry which is preliminary data.</text>
</comment>
<dbReference type="Proteomes" id="UP000632849">
    <property type="component" value="Unassembled WGS sequence"/>
</dbReference>
<evidence type="ECO:0000256" key="1">
    <source>
        <dbReference type="ARBA" id="ARBA00022729"/>
    </source>
</evidence>
<dbReference type="PROSITE" id="PS51257">
    <property type="entry name" value="PROKAR_LIPOPROTEIN"/>
    <property type="match status" value="1"/>
</dbReference>
<dbReference type="EMBL" id="BNBE01000002">
    <property type="protein sequence ID" value="GHG04494.1"/>
    <property type="molecule type" value="Genomic_DNA"/>
</dbReference>
<accession>A0A919BP45</accession>
<protein>
    <recommendedName>
        <fullName evidence="5">DUF4352 domain-containing protein</fullName>
    </recommendedName>
</protein>
<dbReference type="AlphaFoldDB" id="A0A919BP45"/>
<evidence type="ECO:0000256" key="2">
    <source>
        <dbReference type="SAM" id="MobiDB-lite"/>
    </source>
</evidence>
<feature type="region of interest" description="Disordered" evidence="2">
    <location>
        <begin position="31"/>
        <end position="60"/>
    </location>
</feature>
<sequence>MLKPFAKHMGTWGVVACASLGLLTGCSGGQDGDSWRQEQLRAPSPPPKSTSASPAAPTLTAGETVSVVTSPSDLLDIPGGFADITLVSIKAARTVTDSHTGSTVNAEPGKQFVCLEFKIKNTGETKFDTYPFAHADWTGKDGEVQGLGHVLAIECEDLGQQGDVFTNQPEPGPGQFVRGTIPLSVPSTQSGRIEFSDRADVPLVYVETSPLR</sequence>
<name>A0A919BP45_STRFL</name>
<keyword evidence="4" id="KW-1185">Reference proteome</keyword>
<proteinExistence type="predicted"/>
<reference evidence="3" key="1">
    <citation type="journal article" date="2014" name="Int. J. Syst. Evol. Microbiol.">
        <title>Complete genome sequence of Corynebacterium casei LMG S-19264T (=DSM 44701T), isolated from a smear-ripened cheese.</title>
        <authorList>
            <consortium name="US DOE Joint Genome Institute (JGI-PGF)"/>
            <person name="Walter F."/>
            <person name="Albersmeier A."/>
            <person name="Kalinowski J."/>
            <person name="Ruckert C."/>
        </authorList>
    </citation>
    <scope>NUCLEOTIDE SEQUENCE</scope>
    <source>
        <strain evidence="3">JCM 4122</strain>
    </source>
</reference>
<feature type="compositionally biased region" description="Low complexity" evidence="2">
    <location>
        <begin position="49"/>
        <end position="60"/>
    </location>
</feature>
<dbReference type="Gene3D" id="2.60.40.1240">
    <property type="match status" value="1"/>
</dbReference>
<evidence type="ECO:0008006" key="5">
    <source>
        <dbReference type="Google" id="ProtNLM"/>
    </source>
</evidence>